<gene>
    <name evidence="2" type="ORF">DR999_PMT07873</name>
</gene>
<evidence type="ECO:0000313" key="2">
    <source>
        <dbReference type="EMBL" id="TFK09151.1"/>
    </source>
</evidence>
<dbReference type="Proteomes" id="UP000297703">
    <property type="component" value="Unassembled WGS sequence"/>
</dbReference>
<comment type="caution">
    <text evidence="2">The sequence shown here is derived from an EMBL/GenBank/DDBJ whole genome shotgun (WGS) entry which is preliminary data.</text>
</comment>
<reference evidence="2 3" key="2">
    <citation type="submission" date="2019-04" db="EMBL/GenBank/DDBJ databases">
        <title>The genome sequence of big-headed turtle.</title>
        <authorList>
            <person name="Gong S."/>
        </authorList>
    </citation>
    <scope>NUCLEOTIDE SEQUENCE [LARGE SCALE GENOMIC DNA]</scope>
    <source>
        <strain evidence="2">DO16091913</strain>
        <tissue evidence="2">Muscle</tissue>
    </source>
</reference>
<evidence type="ECO:0000313" key="3">
    <source>
        <dbReference type="Proteomes" id="UP000297703"/>
    </source>
</evidence>
<organism evidence="2 3">
    <name type="scientific">Platysternon megacephalum</name>
    <name type="common">big-headed turtle</name>
    <dbReference type="NCBI Taxonomy" id="55544"/>
    <lineage>
        <taxon>Eukaryota</taxon>
        <taxon>Metazoa</taxon>
        <taxon>Chordata</taxon>
        <taxon>Craniata</taxon>
        <taxon>Vertebrata</taxon>
        <taxon>Euteleostomi</taxon>
        <taxon>Archelosauria</taxon>
        <taxon>Testudinata</taxon>
        <taxon>Testudines</taxon>
        <taxon>Cryptodira</taxon>
        <taxon>Durocryptodira</taxon>
        <taxon>Testudinoidea</taxon>
        <taxon>Platysternidae</taxon>
        <taxon>Platysternon</taxon>
    </lineage>
</organism>
<evidence type="ECO:0000256" key="1">
    <source>
        <dbReference type="SAM" id="SignalP"/>
    </source>
</evidence>
<dbReference type="AlphaFoldDB" id="A0A4D9ECL8"/>
<protein>
    <submittedName>
        <fullName evidence="2">Spermatid perinuclear RNA-binding protein</fullName>
    </submittedName>
</protein>
<keyword evidence="1" id="KW-0732">Signal</keyword>
<reference evidence="2 3" key="1">
    <citation type="submission" date="2019-04" db="EMBL/GenBank/DDBJ databases">
        <title>Draft genome of the big-headed turtle Platysternon megacephalum.</title>
        <authorList>
            <person name="Gong S."/>
        </authorList>
    </citation>
    <scope>NUCLEOTIDE SEQUENCE [LARGE SCALE GENOMIC DNA]</scope>
    <source>
        <strain evidence="2">DO16091913</strain>
        <tissue evidence="2">Muscle</tissue>
    </source>
</reference>
<keyword evidence="3" id="KW-1185">Reference proteome</keyword>
<feature type="signal peptide" evidence="1">
    <location>
        <begin position="1"/>
        <end position="18"/>
    </location>
</feature>
<sequence length="121" mass="13407">MSSWSVSPLLSCVSYVASLSDLTVIGVEGLCILNTSDSLSLAIVMGAIEKILARNIQLRLSANPYWWFPVRPYTSLIVRTNAVKNKGMSSYHVIVSGGYLQNVPRGHEYVQNMLHNSCKQF</sequence>
<proteinExistence type="predicted"/>
<feature type="chain" id="PRO_5020023522" evidence="1">
    <location>
        <begin position="19"/>
        <end position="121"/>
    </location>
</feature>
<name>A0A4D9ECL8_9SAUR</name>
<accession>A0A4D9ECL8</accession>
<dbReference type="EMBL" id="QXTE01000057">
    <property type="protein sequence ID" value="TFK09151.1"/>
    <property type="molecule type" value="Genomic_DNA"/>
</dbReference>